<accession>A0A0S4WZI9</accession>
<evidence type="ECO:0000313" key="2">
    <source>
        <dbReference type="EMBL" id="UZF14035.1"/>
    </source>
</evidence>
<organism evidence="1">
    <name type="scientific">Ralstonia solanacearum</name>
    <name type="common">Pseudomonas solanacearum</name>
    <dbReference type="NCBI Taxonomy" id="305"/>
    <lineage>
        <taxon>Bacteria</taxon>
        <taxon>Pseudomonadati</taxon>
        <taxon>Pseudomonadota</taxon>
        <taxon>Betaproteobacteria</taxon>
        <taxon>Burkholderiales</taxon>
        <taxon>Burkholderiaceae</taxon>
        <taxon>Ralstonia</taxon>
        <taxon>Ralstonia solanacearum species complex</taxon>
    </lineage>
</organism>
<name>A0A0S4WZI9_RALSL</name>
<gene>
    <name evidence="2" type="ORF">LH706_13485</name>
    <name evidence="1" type="ORF">RUN215_v1_1070003</name>
</gene>
<evidence type="ECO:0000313" key="1">
    <source>
        <dbReference type="EMBL" id="CUV56998.1"/>
    </source>
</evidence>
<proteinExistence type="predicted"/>
<sequence length="62" mass="6915">MQDQAAKGLFAQQAAQGRTIRLGLSLHSYVSPFSGETIYQVCDAVGVVFDTIYPSRLERFFE</sequence>
<dbReference type="EMBL" id="LN899820">
    <property type="protein sequence ID" value="CUV56998.1"/>
    <property type="molecule type" value="Genomic_DNA"/>
</dbReference>
<dbReference type="AlphaFoldDB" id="A0A0S4WZI9"/>
<reference evidence="1" key="1">
    <citation type="submission" date="2015-10" db="EMBL/GenBank/DDBJ databases">
        <authorList>
            <person name="Gilbert D.G."/>
        </authorList>
    </citation>
    <scope>NUCLEOTIDE SEQUENCE</scope>
    <source>
        <strain evidence="1">Phyl III-seqv23</strain>
    </source>
</reference>
<protein>
    <submittedName>
        <fullName evidence="1">Uncharacterized protein</fullName>
    </submittedName>
</protein>
<dbReference type="EMBL" id="CP085043">
    <property type="protein sequence ID" value="UZF14035.1"/>
    <property type="molecule type" value="Genomic_DNA"/>
</dbReference>
<reference evidence="2" key="2">
    <citation type="submission" date="2021-10" db="EMBL/GenBank/DDBJ databases">
        <title>Complete genome sequences of five Ralstonia solancearum strains isolated from sunflower.</title>
        <authorList>
            <person name="She X."/>
            <person name="He Z."/>
        </authorList>
    </citation>
    <scope>NUCLEOTIDE SEQUENCE</scope>
    <source>
        <strain evidence="2">RS638</strain>
    </source>
</reference>